<dbReference type="Gene3D" id="2.80.10.50">
    <property type="match status" value="2"/>
</dbReference>
<dbReference type="RefSeq" id="WP_111242578.1">
    <property type="nucleotide sequence ID" value="NZ_POTX01000034.1"/>
</dbReference>
<gene>
    <name evidence="1" type="ORF">C1I93_07945</name>
</gene>
<organism evidence="1 2">
    <name type="scientific">Micromonospora endophytica</name>
    <dbReference type="NCBI Taxonomy" id="515350"/>
    <lineage>
        <taxon>Bacteria</taxon>
        <taxon>Bacillati</taxon>
        <taxon>Actinomycetota</taxon>
        <taxon>Actinomycetes</taxon>
        <taxon>Micromonosporales</taxon>
        <taxon>Micromonosporaceae</taxon>
        <taxon>Micromonospora</taxon>
    </lineage>
</organism>
<dbReference type="CDD" id="cd23415">
    <property type="entry name" value="beta-trefoil_Ricin_AH"/>
    <property type="match status" value="1"/>
</dbReference>
<accession>A0A2W2DNR4</accession>
<name>A0A2W2DNR4_9ACTN</name>
<dbReference type="SUPFAM" id="SSF50370">
    <property type="entry name" value="Ricin B-like lectins"/>
    <property type="match status" value="1"/>
</dbReference>
<evidence type="ECO:0008006" key="3">
    <source>
        <dbReference type="Google" id="ProtNLM"/>
    </source>
</evidence>
<sequence length="180" mass="19763">MSIKGTTTRRWLITRLVALCAMVAGGVLVVGSPASAYVLTGQFRNYQTGYCLDSGFPPAGSVYGPVYTLPCQAGNNWQTWEVHGPKGTSPAGYEYVQVKNRATGMCLSMDEYGGPRLYTYACNSGTGAQRLEGVGSGWNRVKLRQNWFDNRLICLDTHGINDAYARACNDGLYQVWNLIR</sequence>
<dbReference type="InterPro" id="IPR035992">
    <property type="entry name" value="Ricin_B-like_lectins"/>
</dbReference>
<evidence type="ECO:0000313" key="1">
    <source>
        <dbReference type="EMBL" id="PZF98786.1"/>
    </source>
</evidence>
<dbReference type="AlphaFoldDB" id="A0A2W2DNR4"/>
<dbReference type="OrthoDB" id="3534750at2"/>
<evidence type="ECO:0000313" key="2">
    <source>
        <dbReference type="Proteomes" id="UP000248627"/>
    </source>
</evidence>
<dbReference type="EMBL" id="POTX01000034">
    <property type="protein sequence ID" value="PZF98786.1"/>
    <property type="molecule type" value="Genomic_DNA"/>
</dbReference>
<reference evidence="1 2" key="1">
    <citation type="submission" date="2018-01" db="EMBL/GenBank/DDBJ databases">
        <title>Draft genome sequence of Jishengella endophytica.</title>
        <authorList>
            <person name="Sahin N."/>
            <person name="Ay H."/>
            <person name="Saygin H."/>
        </authorList>
    </citation>
    <scope>NUCLEOTIDE SEQUENCE [LARGE SCALE GENOMIC DNA]</scope>
    <source>
        <strain evidence="1 2">DSM 45430</strain>
    </source>
</reference>
<comment type="caution">
    <text evidence="1">The sequence shown here is derived from an EMBL/GenBank/DDBJ whole genome shotgun (WGS) entry which is preliminary data.</text>
</comment>
<protein>
    <recommendedName>
        <fullName evidence="3">Ricin B lectin domain-containing protein</fullName>
    </recommendedName>
</protein>
<keyword evidence="2" id="KW-1185">Reference proteome</keyword>
<dbReference type="PROSITE" id="PS50231">
    <property type="entry name" value="RICIN_B_LECTIN"/>
    <property type="match status" value="1"/>
</dbReference>
<dbReference type="Proteomes" id="UP000248627">
    <property type="component" value="Unassembled WGS sequence"/>
</dbReference>
<proteinExistence type="predicted"/>